<reference evidence="2" key="1">
    <citation type="journal article" date="2019" name="Int. J. Syst. Evol. Microbiol.">
        <title>The Global Catalogue of Microorganisms (GCM) 10K type strain sequencing project: providing services to taxonomists for standard genome sequencing and annotation.</title>
        <authorList>
            <consortium name="The Broad Institute Genomics Platform"/>
            <consortium name="The Broad Institute Genome Sequencing Center for Infectious Disease"/>
            <person name="Wu L."/>
            <person name="Ma J."/>
        </authorList>
    </citation>
    <scope>NUCLEOTIDE SEQUENCE [LARGE SCALE GENOMIC DNA]</scope>
    <source>
        <strain evidence="2">CECT 8979</strain>
    </source>
</reference>
<evidence type="ECO:0000313" key="2">
    <source>
        <dbReference type="Proteomes" id="UP001595812"/>
    </source>
</evidence>
<dbReference type="Proteomes" id="UP001595812">
    <property type="component" value="Unassembled WGS sequence"/>
</dbReference>
<organism evidence="1 2">
    <name type="scientific">Winogradskyella maritima</name>
    <dbReference type="NCBI Taxonomy" id="1517766"/>
    <lineage>
        <taxon>Bacteria</taxon>
        <taxon>Pseudomonadati</taxon>
        <taxon>Bacteroidota</taxon>
        <taxon>Flavobacteriia</taxon>
        <taxon>Flavobacteriales</taxon>
        <taxon>Flavobacteriaceae</taxon>
        <taxon>Winogradskyella</taxon>
    </lineage>
</organism>
<sequence length="168" mass="19646">MKSRIVILTLIALPLFMAMSVAHKYYVSVTKIVYAKEEKAVQITSQIFIDDFENLLRERYDETITLAGKDESKNVDMYMQRYLTDKLKLVINGKEADINYLGHEYKEDITYCYLEVLKVEGISSMKITNEVLFDMFDEQQNIVRTEINSKKKSFLMIPEKNQGVLNFD</sequence>
<protein>
    <submittedName>
        <fullName evidence="1">DUF6702 family protein</fullName>
    </submittedName>
</protein>
<evidence type="ECO:0000313" key="1">
    <source>
        <dbReference type="EMBL" id="MFC3876944.1"/>
    </source>
</evidence>
<keyword evidence="2" id="KW-1185">Reference proteome</keyword>
<proteinExistence type="predicted"/>
<dbReference type="RefSeq" id="WP_386098327.1">
    <property type="nucleotide sequence ID" value="NZ_JBHSAT010000004.1"/>
</dbReference>
<comment type="caution">
    <text evidence="1">The sequence shown here is derived from an EMBL/GenBank/DDBJ whole genome shotgun (WGS) entry which is preliminary data.</text>
</comment>
<gene>
    <name evidence="1" type="ORF">ACFOSX_06830</name>
</gene>
<dbReference type="InterPro" id="IPR046525">
    <property type="entry name" value="DUF6702"/>
</dbReference>
<accession>A0ABV8AK34</accession>
<dbReference type="EMBL" id="JBHSAT010000004">
    <property type="protein sequence ID" value="MFC3876944.1"/>
    <property type="molecule type" value="Genomic_DNA"/>
</dbReference>
<dbReference type="Pfam" id="PF20420">
    <property type="entry name" value="DUF6702"/>
    <property type="match status" value="1"/>
</dbReference>
<name>A0ABV8AK34_9FLAO</name>